<organism evidence="5 6">
    <name type="scientific">Marinobacter segnicrescens</name>
    <dbReference type="NCBI Taxonomy" id="430453"/>
    <lineage>
        <taxon>Bacteria</taxon>
        <taxon>Pseudomonadati</taxon>
        <taxon>Pseudomonadota</taxon>
        <taxon>Gammaproteobacteria</taxon>
        <taxon>Pseudomonadales</taxon>
        <taxon>Marinobacteraceae</taxon>
        <taxon>Marinobacter</taxon>
    </lineage>
</organism>
<dbReference type="Gene3D" id="2.40.10.410">
    <property type="entry name" value="FlgT, C-terminal domain"/>
    <property type="match status" value="1"/>
</dbReference>
<feature type="chain" id="PRO_5011623340" evidence="1">
    <location>
        <begin position="26"/>
        <end position="403"/>
    </location>
</feature>
<feature type="domain" description="Flagellar assembly protein T C-terminal" evidence="2">
    <location>
        <begin position="327"/>
        <end position="401"/>
    </location>
</feature>
<sequence length="403" mass="43439">MTLTASLRSLLATLLLLTPVVPASAVVLEGTGIATIRGGDMDTAREEAHKAALRDVALQYDARIRSEDTVEEGRITNSRLTVASSARARNVRVIDERQVGNALRITLKAEVSEDAGNCHVGEAASLKKRVAVTGFTVQHPDQTRHGRLDDAGEVLPQMIQARLQAQGNLQVLKAATTQLYPDVTNAPTARQFDNRLTNVTQVARELGAQFVVAGVIRDIGVEAPEAWGSSVLHKIGRSLSPSSRDRRFIADLMIFDGFSGSPVYQKRYDTSGQWNAGVGESVGFGSIGFLNTGYGEAVGGLVDQMRDDIQNALSCQPFMTRITRVDGTRVTMESGATSGLRPGDTLALYRSSTHFDSLGATPELKDADIEVTLDSVFPEYANGLIPQYGALENIQRGDIAIIW</sequence>
<feature type="domain" description="Flagellar assembly protein T middle" evidence="3">
    <location>
        <begin position="122"/>
        <end position="282"/>
    </location>
</feature>
<keyword evidence="1" id="KW-0732">Signal</keyword>
<dbReference type="RefSeq" id="WP_091851439.1">
    <property type="nucleotide sequence ID" value="NZ_FOHZ01000008.1"/>
</dbReference>
<evidence type="ECO:0000259" key="3">
    <source>
        <dbReference type="Pfam" id="PF16539"/>
    </source>
</evidence>
<dbReference type="InterPro" id="IPR032388">
    <property type="entry name" value="FlgT_C"/>
</dbReference>
<evidence type="ECO:0000256" key="1">
    <source>
        <dbReference type="SAM" id="SignalP"/>
    </source>
</evidence>
<keyword evidence="5" id="KW-0966">Cell projection</keyword>
<evidence type="ECO:0000313" key="5">
    <source>
        <dbReference type="EMBL" id="SET36040.1"/>
    </source>
</evidence>
<dbReference type="InterPro" id="IPR038165">
    <property type="entry name" value="FlgT_C_sf"/>
</dbReference>
<dbReference type="Pfam" id="PF16539">
    <property type="entry name" value="FlgT_M"/>
    <property type="match status" value="1"/>
</dbReference>
<dbReference type="Gene3D" id="3.30.1660.40">
    <property type="entry name" value="FlgT, N-terminal domain"/>
    <property type="match status" value="1"/>
</dbReference>
<keyword evidence="5" id="KW-0282">Flagellum</keyword>
<evidence type="ECO:0000313" key="6">
    <source>
        <dbReference type="Proteomes" id="UP000198762"/>
    </source>
</evidence>
<dbReference type="EMBL" id="FOHZ01000008">
    <property type="protein sequence ID" value="SET36040.1"/>
    <property type="molecule type" value="Genomic_DNA"/>
</dbReference>
<dbReference type="Pfam" id="PF16538">
    <property type="entry name" value="FlgT_C"/>
    <property type="match status" value="1"/>
</dbReference>
<dbReference type="InterPro" id="IPR032370">
    <property type="entry name" value="FlgT_N"/>
</dbReference>
<protein>
    <submittedName>
        <fullName evidence="5">Flagellar assembly protein T, N-terminal domain</fullName>
    </submittedName>
</protein>
<dbReference type="Pfam" id="PF16548">
    <property type="entry name" value="FlgT_N"/>
    <property type="match status" value="1"/>
</dbReference>
<dbReference type="STRING" id="430453.SAMN04487962_10829"/>
<proteinExistence type="predicted"/>
<evidence type="ECO:0000259" key="2">
    <source>
        <dbReference type="Pfam" id="PF16538"/>
    </source>
</evidence>
<reference evidence="6" key="1">
    <citation type="submission" date="2016-10" db="EMBL/GenBank/DDBJ databases">
        <authorList>
            <person name="Varghese N."/>
            <person name="Submissions S."/>
        </authorList>
    </citation>
    <scope>NUCLEOTIDE SEQUENCE [LARGE SCALE GENOMIC DNA]</scope>
    <source>
        <strain evidence="6">CGMCC 1.6489</strain>
    </source>
</reference>
<feature type="domain" description="Flagellar assembly protein T N-terminal" evidence="4">
    <location>
        <begin position="27"/>
        <end position="112"/>
    </location>
</feature>
<evidence type="ECO:0000259" key="4">
    <source>
        <dbReference type="Pfam" id="PF16548"/>
    </source>
</evidence>
<dbReference type="Gene3D" id="3.40.50.10610">
    <property type="entry name" value="ABC-type transport auxiliary lipoprotein component"/>
    <property type="match status" value="1"/>
</dbReference>
<name>A0A1I0DVK8_9GAMM</name>
<dbReference type="InterPro" id="IPR038180">
    <property type="entry name" value="FlgT_N_sf"/>
</dbReference>
<accession>A0A1I0DVK8</accession>
<dbReference type="OrthoDB" id="8778507at2"/>
<dbReference type="InterPro" id="IPR032386">
    <property type="entry name" value="FlgT_M"/>
</dbReference>
<feature type="signal peptide" evidence="1">
    <location>
        <begin position="1"/>
        <end position="25"/>
    </location>
</feature>
<gene>
    <name evidence="5" type="ORF">SAMN04487962_10829</name>
</gene>
<keyword evidence="5" id="KW-0969">Cilium</keyword>
<dbReference type="Proteomes" id="UP000198762">
    <property type="component" value="Unassembled WGS sequence"/>
</dbReference>
<keyword evidence="6" id="KW-1185">Reference proteome</keyword>
<dbReference type="AlphaFoldDB" id="A0A1I0DVK8"/>